<proteinExistence type="predicted"/>
<evidence type="ECO:0000256" key="1">
    <source>
        <dbReference type="SAM" id="MobiDB-lite"/>
    </source>
</evidence>
<evidence type="ECO:0000313" key="2">
    <source>
        <dbReference type="EMBL" id="GES99388.1"/>
    </source>
</evidence>
<feature type="compositionally biased region" description="Polar residues" evidence="1">
    <location>
        <begin position="39"/>
        <end position="53"/>
    </location>
</feature>
<dbReference type="EMBL" id="BLAL01000280">
    <property type="protein sequence ID" value="GES99388.1"/>
    <property type="molecule type" value="Genomic_DNA"/>
</dbReference>
<reference evidence="2" key="1">
    <citation type="submission" date="2019-10" db="EMBL/GenBank/DDBJ databases">
        <title>Conservation and host-specific expression of non-tandemly repeated heterogenous ribosome RNA gene in arbuscular mycorrhizal fungi.</title>
        <authorList>
            <person name="Maeda T."/>
            <person name="Kobayashi Y."/>
            <person name="Nakagawa T."/>
            <person name="Ezawa T."/>
            <person name="Yamaguchi K."/>
            <person name="Bino T."/>
            <person name="Nishimoto Y."/>
            <person name="Shigenobu S."/>
            <person name="Kawaguchi M."/>
        </authorList>
    </citation>
    <scope>NUCLEOTIDE SEQUENCE</scope>
    <source>
        <strain evidence="2">HR1</strain>
    </source>
</reference>
<feature type="region of interest" description="Disordered" evidence="1">
    <location>
        <begin position="1"/>
        <end position="53"/>
    </location>
</feature>
<comment type="caution">
    <text evidence="2">The sequence shown here is derived from an EMBL/GenBank/DDBJ whole genome shotgun (WGS) entry which is preliminary data.</text>
</comment>
<accession>A0A8H3MAI3</accession>
<name>A0A8H3MAI3_9GLOM</name>
<gene>
    <name evidence="2" type="ORF">RCL2_002589700</name>
</gene>
<dbReference type="AlphaFoldDB" id="A0A8H3MAI3"/>
<protein>
    <recommendedName>
        <fullName evidence="4">CCHC-type domain-containing protein</fullName>
    </recommendedName>
</protein>
<evidence type="ECO:0008006" key="4">
    <source>
        <dbReference type="Google" id="ProtNLM"/>
    </source>
</evidence>
<evidence type="ECO:0000313" key="3">
    <source>
        <dbReference type="Proteomes" id="UP000615446"/>
    </source>
</evidence>
<dbReference type="Proteomes" id="UP000615446">
    <property type="component" value="Unassembled WGS sequence"/>
</dbReference>
<sequence>MTGKRSNTRQQQKKNDKQPEMVVPSRKPQVIIPARSSPPELTTPTQHASSSTRGISITVKKEIMAQSQKLTPEQELAIAKKTALASNLVSEQALASDLFKENEKKDDQVKDAADHAVFKLCINLLTAQKISPQIKKKTTFTCYVSDSNEDHMSPKMDVDQAPDITVTQQSNSQPEIINVPDDDDNFILITKTFTAYTEASNFPAHIPRAERAHEATKLLKDYLGFEYTAPSNHTIFDENNKKKTIKVIKVIFSNEEGYNKLLQDNFHFKIMDEDENGDLKELTTSFKFKPTVANKLREIEKIETKAVGMYQQAFIIYKDACPVQRFYNKWNPFNYKSMTYAYLSFKNAEDRNIAIKKKFTIRQGKTDKGLFISNPTAQRNICNNCGNPNHIRAGCNISIRQSRKSNSVKNT</sequence>
<dbReference type="OrthoDB" id="2353951at2759"/>
<feature type="compositionally biased region" description="Polar residues" evidence="1">
    <location>
        <begin position="1"/>
        <end position="10"/>
    </location>
</feature>
<organism evidence="2 3">
    <name type="scientific">Rhizophagus clarus</name>
    <dbReference type="NCBI Taxonomy" id="94130"/>
    <lineage>
        <taxon>Eukaryota</taxon>
        <taxon>Fungi</taxon>
        <taxon>Fungi incertae sedis</taxon>
        <taxon>Mucoromycota</taxon>
        <taxon>Glomeromycotina</taxon>
        <taxon>Glomeromycetes</taxon>
        <taxon>Glomerales</taxon>
        <taxon>Glomeraceae</taxon>
        <taxon>Rhizophagus</taxon>
    </lineage>
</organism>